<comment type="caution">
    <text evidence="5">The sequence shown here is derived from an EMBL/GenBank/DDBJ whole genome shotgun (WGS) entry which is preliminary data.</text>
</comment>
<accession>A0A198ADE3</accession>
<dbReference type="SUPFAM" id="SSF46689">
    <property type="entry name" value="Homeodomain-like"/>
    <property type="match status" value="2"/>
</dbReference>
<dbReference type="Proteomes" id="UP000078454">
    <property type="component" value="Unassembled WGS sequence"/>
</dbReference>
<dbReference type="InterPro" id="IPR003313">
    <property type="entry name" value="AraC-bd"/>
</dbReference>
<dbReference type="PANTHER" id="PTHR43280:SF2">
    <property type="entry name" value="HTH-TYPE TRANSCRIPTIONAL REGULATOR EXSA"/>
    <property type="match status" value="1"/>
</dbReference>
<protein>
    <recommendedName>
        <fullName evidence="4">HTH araC/xylS-type domain-containing protein</fullName>
    </recommendedName>
</protein>
<reference evidence="5 6" key="1">
    <citation type="submission" date="2016-05" db="EMBL/GenBank/DDBJ databases">
        <title>Paenibacillus sp. 1ZS3-15 nov., isolated from the rhizosphere soil.</title>
        <authorList>
            <person name="Zhang X.X."/>
            <person name="Zhang J."/>
        </authorList>
    </citation>
    <scope>NUCLEOTIDE SEQUENCE [LARGE SCALE GENOMIC DNA]</scope>
    <source>
        <strain evidence="5 6">1ZS3-15</strain>
    </source>
</reference>
<dbReference type="Pfam" id="PF02311">
    <property type="entry name" value="AraC_binding"/>
    <property type="match status" value="1"/>
</dbReference>
<dbReference type="PANTHER" id="PTHR43280">
    <property type="entry name" value="ARAC-FAMILY TRANSCRIPTIONAL REGULATOR"/>
    <property type="match status" value="1"/>
</dbReference>
<dbReference type="InterPro" id="IPR009057">
    <property type="entry name" value="Homeodomain-like_sf"/>
</dbReference>
<evidence type="ECO:0000313" key="6">
    <source>
        <dbReference type="Proteomes" id="UP000078454"/>
    </source>
</evidence>
<keyword evidence="3" id="KW-0804">Transcription</keyword>
<dbReference type="InterPro" id="IPR020449">
    <property type="entry name" value="Tscrpt_reg_AraC-type_HTH"/>
</dbReference>
<evidence type="ECO:0000259" key="4">
    <source>
        <dbReference type="PROSITE" id="PS01124"/>
    </source>
</evidence>
<dbReference type="AlphaFoldDB" id="A0A198ADE3"/>
<dbReference type="InterPro" id="IPR037923">
    <property type="entry name" value="HTH-like"/>
</dbReference>
<feature type="domain" description="HTH araC/xylS-type" evidence="4">
    <location>
        <begin position="183"/>
        <end position="280"/>
    </location>
</feature>
<keyword evidence="6" id="KW-1185">Reference proteome</keyword>
<keyword evidence="1" id="KW-0805">Transcription regulation</keyword>
<dbReference type="Pfam" id="PF12833">
    <property type="entry name" value="HTH_18"/>
    <property type="match status" value="1"/>
</dbReference>
<dbReference type="InterPro" id="IPR018062">
    <property type="entry name" value="HTH_AraC-typ_CS"/>
</dbReference>
<evidence type="ECO:0000313" key="5">
    <source>
        <dbReference type="EMBL" id="OAS18983.1"/>
    </source>
</evidence>
<dbReference type="GO" id="GO:0003700">
    <property type="term" value="F:DNA-binding transcription factor activity"/>
    <property type="evidence" value="ECO:0007669"/>
    <property type="project" value="InterPro"/>
</dbReference>
<dbReference type="InterPro" id="IPR018060">
    <property type="entry name" value="HTH_AraC"/>
</dbReference>
<keyword evidence="2" id="KW-0238">DNA-binding</keyword>
<dbReference type="SUPFAM" id="SSF51215">
    <property type="entry name" value="Regulatory protein AraC"/>
    <property type="match status" value="1"/>
</dbReference>
<sequence>MQEYEMEFADVWFAIPQPFQTASGCWIVRAGQNIAKPTYHIGPKVIEQTSFHWIMQGKVRVTSLEHTVELSEGDVFCLFPGQPYVYQTMQTEEGIPPLQMIWLAMEGNQLPLLTAEFGITPHKYWLHGIVNNEVGEALRSVIGAISGTKRNMFLEQRTLSDLFYKMNLQANRSASKEKENWLAQVKEFFDLHYTEHIRVEDAANHFGYHRSHVYAAFLKKYGTSPQRYLAQKRLEKGAELLKTTSLSVTEIAYSLGYSELYAFTRAFTTYKGVSPRTYRG</sequence>
<evidence type="ECO:0000256" key="2">
    <source>
        <dbReference type="ARBA" id="ARBA00023125"/>
    </source>
</evidence>
<dbReference type="GO" id="GO:0043565">
    <property type="term" value="F:sequence-specific DNA binding"/>
    <property type="evidence" value="ECO:0007669"/>
    <property type="project" value="InterPro"/>
</dbReference>
<evidence type="ECO:0000256" key="3">
    <source>
        <dbReference type="ARBA" id="ARBA00023163"/>
    </source>
</evidence>
<dbReference type="PROSITE" id="PS00041">
    <property type="entry name" value="HTH_ARAC_FAMILY_1"/>
    <property type="match status" value="1"/>
</dbReference>
<dbReference type="PROSITE" id="PS01124">
    <property type="entry name" value="HTH_ARAC_FAMILY_2"/>
    <property type="match status" value="1"/>
</dbReference>
<dbReference type="SMART" id="SM00342">
    <property type="entry name" value="HTH_ARAC"/>
    <property type="match status" value="1"/>
</dbReference>
<name>A0A198ADE3_9BACL</name>
<dbReference type="STRING" id="1850517.A8708_27000"/>
<evidence type="ECO:0000256" key="1">
    <source>
        <dbReference type="ARBA" id="ARBA00023015"/>
    </source>
</evidence>
<dbReference type="PRINTS" id="PR00032">
    <property type="entry name" value="HTHARAC"/>
</dbReference>
<gene>
    <name evidence="5" type="ORF">A8708_27000</name>
</gene>
<proteinExistence type="predicted"/>
<dbReference type="EMBL" id="LYPB01000060">
    <property type="protein sequence ID" value="OAS18983.1"/>
    <property type="molecule type" value="Genomic_DNA"/>
</dbReference>
<organism evidence="5 6">
    <name type="scientific">Paenibacillus oryzisoli</name>
    <dbReference type="NCBI Taxonomy" id="1850517"/>
    <lineage>
        <taxon>Bacteria</taxon>
        <taxon>Bacillati</taxon>
        <taxon>Bacillota</taxon>
        <taxon>Bacilli</taxon>
        <taxon>Bacillales</taxon>
        <taxon>Paenibacillaceae</taxon>
        <taxon>Paenibacillus</taxon>
    </lineage>
</organism>
<dbReference type="RefSeq" id="WP_068663795.1">
    <property type="nucleotide sequence ID" value="NZ_LYPB01000060.1"/>
</dbReference>
<dbReference type="Gene3D" id="1.10.10.60">
    <property type="entry name" value="Homeodomain-like"/>
    <property type="match status" value="2"/>
</dbReference>